<gene>
    <name evidence="2" type="ORF">CPLFYP93_03237</name>
</gene>
<proteinExistence type="predicted"/>
<evidence type="ECO:0000259" key="1">
    <source>
        <dbReference type="Pfam" id="PF08307"/>
    </source>
</evidence>
<dbReference type="AlphaFoldDB" id="A0A6N3GQR2"/>
<dbReference type="Gene3D" id="2.60.220.10">
    <property type="entry name" value="Polysaccharide lyase family 8-like, C-terminal"/>
    <property type="match status" value="1"/>
</dbReference>
<sequence>MFIPTEELYITLSVQPIPLWIMMYLSGNFDASQSWKQGELDLSNWLSENYCKNPDDNTLRKTVLTINGSTNTEKPKINITGDKDHYNYTEEWNKDTGKYTLTINHNGYVNIF</sequence>
<evidence type="ECO:0000313" key="2">
    <source>
        <dbReference type="EMBL" id="VYU66440.1"/>
    </source>
</evidence>
<feature type="domain" description="Glycosyl hydrolase family 98 C-terminal" evidence="1">
    <location>
        <begin position="22"/>
        <end position="111"/>
    </location>
</feature>
<reference evidence="2" key="1">
    <citation type="submission" date="2019-11" db="EMBL/GenBank/DDBJ databases">
        <authorList>
            <person name="Feng L."/>
        </authorList>
    </citation>
    <scope>NUCLEOTIDE SEQUENCE</scope>
    <source>
        <strain evidence="2">CParaputrificumLFYP93</strain>
    </source>
</reference>
<dbReference type="Pfam" id="PF08307">
    <property type="entry name" value="Glyco_hydro_98C"/>
    <property type="match status" value="1"/>
</dbReference>
<accession>A0A6N3GQR2</accession>
<dbReference type="EMBL" id="CACRTV010000087">
    <property type="protein sequence ID" value="VYU66440.1"/>
    <property type="molecule type" value="Genomic_DNA"/>
</dbReference>
<dbReference type="InterPro" id="IPR013190">
    <property type="entry name" value="GH98_C"/>
</dbReference>
<dbReference type="InterPro" id="IPR011071">
    <property type="entry name" value="Lyase_8-like_C"/>
</dbReference>
<dbReference type="GO" id="GO:0003824">
    <property type="term" value="F:catalytic activity"/>
    <property type="evidence" value="ECO:0007669"/>
    <property type="project" value="UniProtKB-ARBA"/>
</dbReference>
<name>A0A6N3GQR2_9CLOT</name>
<protein>
    <recommendedName>
        <fullName evidence="1">Glycosyl hydrolase family 98 C-terminal domain-containing protein</fullName>
    </recommendedName>
</protein>
<organism evidence="2">
    <name type="scientific">Clostridium paraputrificum</name>
    <dbReference type="NCBI Taxonomy" id="29363"/>
    <lineage>
        <taxon>Bacteria</taxon>
        <taxon>Bacillati</taxon>
        <taxon>Bacillota</taxon>
        <taxon>Clostridia</taxon>
        <taxon>Eubacteriales</taxon>
        <taxon>Clostridiaceae</taxon>
        <taxon>Clostridium</taxon>
    </lineage>
</organism>
<dbReference type="GO" id="GO:0005975">
    <property type="term" value="P:carbohydrate metabolic process"/>
    <property type="evidence" value="ECO:0007669"/>
    <property type="project" value="InterPro"/>
</dbReference>